<dbReference type="SUPFAM" id="SSF82657">
    <property type="entry name" value="BolA-like"/>
    <property type="match status" value="1"/>
</dbReference>
<evidence type="ECO:0000313" key="2">
    <source>
        <dbReference type="EMBL" id="MBW84182.1"/>
    </source>
</evidence>
<name>A0A2P2ISI8_RHIMU</name>
<dbReference type="GO" id="GO:0016226">
    <property type="term" value="P:iron-sulfur cluster assembly"/>
    <property type="evidence" value="ECO:0007669"/>
    <property type="project" value="TreeGrafter"/>
</dbReference>
<dbReference type="GO" id="GO:0009507">
    <property type="term" value="C:chloroplast"/>
    <property type="evidence" value="ECO:0007669"/>
    <property type="project" value="TreeGrafter"/>
</dbReference>
<comment type="similarity">
    <text evidence="1">Belongs to the BolA/IbaG family.</text>
</comment>
<sequence length="196" mass="21995">MTTTYMWRSSYILSSARSTHPTLLFRQPLTPPTFFQHPVRHFLSSFGISFPVLKATTTNASFWWSSGNGSTTMSQLPSNYVYRKLLKLGFGRVGSRRFTTGATHVNDPGSIDSPLIQSMEKKIKEELNADLVIVKDADGDGRHVSIYVVSSAFEGQSTVNRQRMVYKAIWEELQNTVHAVDLMTTRTPSEAEGARK</sequence>
<dbReference type="AlphaFoldDB" id="A0A2P2ISI8"/>
<dbReference type="InterPro" id="IPR036065">
    <property type="entry name" value="BolA-like_sf"/>
</dbReference>
<dbReference type="InterPro" id="IPR002634">
    <property type="entry name" value="BolA"/>
</dbReference>
<proteinExistence type="inferred from homology"/>
<evidence type="ECO:0000256" key="1">
    <source>
        <dbReference type="RuleBase" id="RU003860"/>
    </source>
</evidence>
<protein>
    <submittedName>
        <fullName evidence="2">Uncharacterized protein MANES_08G158500</fullName>
    </submittedName>
</protein>
<dbReference type="EMBL" id="GGEC01003699">
    <property type="protein sequence ID" value="MBW84182.1"/>
    <property type="molecule type" value="Transcribed_RNA"/>
</dbReference>
<organism evidence="2">
    <name type="scientific">Rhizophora mucronata</name>
    <name type="common">Asiatic mangrove</name>
    <dbReference type="NCBI Taxonomy" id="61149"/>
    <lineage>
        <taxon>Eukaryota</taxon>
        <taxon>Viridiplantae</taxon>
        <taxon>Streptophyta</taxon>
        <taxon>Embryophyta</taxon>
        <taxon>Tracheophyta</taxon>
        <taxon>Spermatophyta</taxon>
        <taxon>Magnoliopsida</taxon>
        <taxon>eudicotyledons</taxon>
        <taxon>Gunneridae</taxon>
        <taxon>Pentapetalae</taxon>
        <taxon>rosids</taxon>
        <taxon>fabids</taxon>
        <taxon>Malpighiales</taxon>
        <taxon>Rhizophoraceae</taxon>
        <taxon>Rhizophora</taxon>
    </lineage>
</organism>
<dbReference type="Pfam" id="PF01722">
    <property type="entry name" value="BolA"/>
    <property type="match status" value="1"/>
</dbReference>
<dbReference type="PANTHER" id="PTHR46230">
    <property type="match status" value="1"/>
</dbReference>
<reference evidence="2" key="1">
    <citation type="submission" date="2018-02" db="EMBL/GenBank/DDBJ databases">
        <title>Rhizophora mucronata_Transcriptome.</title>
        <authorList>
            <person name="Meera S.P."/>
            <person name="Sreeshan A."/>
            <person name="Augustine A."/>
        </authorList>
    </citation>
    <scope>NUCLEOTIDE SEQUENCE</scope>
    <source>
        <tissue evidence="2">Leaf</tissue>
    </source>
</reference>
<dbReference type="Gene3D" id="3.10.20.90">
    <property type="entry name" value="Phosphatidylinositol 3-kinase Catalytic Subunit, Chain A, domain 1"/>
    <property type="match status" value="1"/>
</dbReference>
<accession>A0A2P2ISI8</accession>
<dbReference type="PANTHER" id="PTHR46230:SF4">
    <property type="entry name" value="PROTEIN BOLA4, CHLOROPLASTIC_MITOCHONDRIAL"/>
    <property type="match status" value="1"/>
</dbReference>